<dbReference type="HOGENOM" id="CLU_058511_2_1_1"/>
<dbReference type="InterPro" id="IPR002542">
    <property type="entry name" value="T20D4.11-like_dom"/>
</dbReference>
<keyword evidence="1" id="KW-0732">Signal</keyword>
<dbReference type="OMA" id="CELAMEC"/>
<evidence type="ECO:0000313" key="3">
    <source>
        <dbReference type="EMBL" id="EFO94841.1"/>
    </source>
</evidence>
<name>E3LIB7_CAERE</name>
<evidence type="ECO:0000256" key="1">
    <source>
        <dbReference type="SAM" id="SignalP"/>
    </source>
</evidence>
<accession>E3LIB7</accession>
<dbReference type="PANTHER" id="PTHR31897">
    <property type="entry name" value="PROTEIN CBG17011-RELATED"/>
    <property type="match status" value="1"/>
</dbReference>
<evidence type="ECO:0000259" key="2">
    <source>
        <dbReference type="Pfam" id="PF01579"/>
    </source>
</evidence>
<dbReference type="Pfam" id="PF01579">
    <property type="entry name" value="DUF19"/>
    <property type="match status" value="1"/>
</dbReference>
<evidence type="ECO:0000313" key="4">
    <source>
        <dbReference type="Proteomes" id="UP000008281"/>
    </source>
</evidence>
<feature type="signal peptide" evidence="1">
    <location>
        <begin position="1"/>
        <end position="18"/>
    </location>
</feature>
<dbReference type="InParanoid" id="E3LIB7"/>
<dbReference type="Proteomes" id="UP000008281">
    <property type="component" value="Unassembled WGS sequence"/>
</dbReference>
<protein>
    <recommendedName>
        <fullName evidence="2">T20D4.11-like domain-containing protein</fullName>
    </recommendedName>
</protein>
<dbReference type="AlphaFoldDB" id="E3LIB7"/>
<gene>
    <name evidence="3" type="ORF">CRE_08928</name>
</gene>
<proteinExistence type="predicted"/>
<dbReference type="PANTHER" id="PTHR31897:SF5">
    <property type="entry name" value="DUF19 DOMAIN-CONTAINING PROTEIN"/>
    <property type="match status" value="1"/>
</dbReference>
<dbReference type="EMBL" id="DS268409">
    <property type="protein sequence ID" value="EFO94841.1"/>
    <property type="molecule type" value="Genomic_DNA"/>
</dbReference>
<reference evidence="3" key="1">
    <citation type="submission" date="2007-07" db="EMBL/GenBank/DDBJ databases">
        <title>PCAP assembly of the Caenorhabditis remanei genome.</title>
        <authorList>
            <consortium name="The Caenorhabditis remanei Sequencing Consortium"/>
            <person name="Wilson R.K."/>
        </authorList>
    </citation>
    <scope>NUCLEOTIDE SEQUENCE [LARGE SCALE GENOMIC DNA]</scope>
    <source>
        <strain evidence="3">PB4641</strain>
    </source>
</reference>
<organism evidence="4">
    <name type="scientific">Caenorhabditis remanei</name>
    <name type="common">Caenorhabditis vulgaris</name>
    <dbReference type="NCBI Taxonomy" id="31234"/>
    <lineage>
        <taxon>Eukaryota</taxon>
        <taxon>Metazoa</taxon>
        <taxon>Ecdysozoa</taxon>
        <taxon>Nematoda</taxon>
        <taxon>Chromadorea</taxon>
        <taxon>Rhabditida</taxon>
        <taxon>Rhabditina</taxon>
        <taxon>Rhabditomorpha</taxon>
        <taxon>Rhabditoidea</taxon>
        <taxon>Rhabditidae</taxon>
        <taxon>Peloderinae</taxon>
        <taxon>Caenorhabditis</taxon>
    </lineage>
</organism>
<feature type="domain" description="T20D4.11-like" evidence="2">
    <location>
        <begin position="28"/>
        <end position="188"/>
    </location>
</feature>
<feature type="chain" id="PRO_5003174973" description="T20D4.11-like domain-containing protein" evidence="1">
    <location>
        <begin position="19"/>
        <end position="277"/>
    </location>
</feature>
<sequence>MFLLRSLLLLSIFVIISSSETLSSSSKCSLRDHFTVLFDCSPILKQLKSPTNPRKKLDLCEQAEVSTHIKHAFSIITFQKCLALLTCEEAEKAKAVMVRNCEFDINEFPDARQCFVGFLKNVYLEQTTKKQGSYLYNYGFLDVTHREHRKYAFVEGQQCFLDYVKDNCDEFSFDYLSSNLPNIMRAVSKNPLGNDCKHTQGKDHQLNFLECVALQEETESRIQKLTTFNTYFSGYLVEDAYKVCKDAQKCFSEHSCLIPSFLRYKFSKICDDLQERI</sequence>
<keyword evidence="4" id="KW-1185">Reference proteome</keyword>